<name>A0A160VEK2_9ZZZZ</name>
<evidence type="ECO:0000256" key="5">
    <source>
        <dbReference type="ARBA" id="ARBA00023136"/>
    </source>
</evidence>
<keyword evidence="3 6" id="KW-0812">Transmembrane</keyword>
<evidence type="ECO:0000313" key="8">
    <source>
        <dbReference type="EMBL" id="CUV08895.1"/>
    </source>
</evidence>
<feature type="transmembrane region" description="Helical" evidence="6">
    <location>
        <begin position="308"/>
        <end position="332"/>
    </location>
</feature>
<dbReference type="GO" id="GO:0008137">
    <property type="term" value="F:NADH dehydrogenase (ubiquinone) activity"/>
    <property type="evidence" value="ECO:0007669"/>
    <property type="project" value="InterPro"/>
</dbReference>
<feature type="transmembrane region" description="Helical" evidence="6">
    <location>
        <begin position="468"/>
        <end position="486"/>
    </location>
</feature>
<evidence type="ECO:0000259" key="7">
    <source>
        <dbReference type="Pfam" id="PF00361"/>
    </source>
</evidence>
<dbReference type="AlphaFoldDB" id="A0A160VEK2"/>
<keyword evidence="8" id="KW-0830">Ubiquinone</keyword>
<feature type="transmembrane region" description="Helical" evidence="6">
    <location>
        <begin position="424"/>
        <end position="447"/>
    </location>
</feature>
<feature type="transmembrane region" description="Helical" evidence="6">
    <location>
        <begin position="205"/>
        <end position="227"/>
    </location>
</feature>
<evidence type="ECO:0000256" key="3">
    <source>
        <dbReference type="ARBA" id="ARBA00022692"/>
    </source>
</evidence>
<dbReference type="GO" id="GO:0015990">
    <property type="term" value="P:electron transport coupled proton transport"/>
    <property type="evidence" value="ECO:0007669"/>
    <property type="project" value="TreeGrafter"/>
</dbReference>
<dbReference type="GO" id="GO:0042773">
    <property type="term" value="P:ATP synthesis coupled electron transport"/>
    <property type="evidence" value="ECO:0007669"/>
    <property type="project" value="InterPro"/>
</dbReference>
<feature type="transmembrane region" description="Helical" evidence="6">
    <location>
        <begin position="6"/>
        <end position="22"/>
    </location>
</feature>
<keyword evidence="4 6" id="KW-1133">Transmembrane helix</keyword>
<evidence type="ECO:0000256" key="1">
    <source>
        <dbReference type="ARBA" id="ARBA00004141"/>
    </source>
</evidence>
<feature type="domain" description="NADH:quinone oxidoreductase/Mrp antiporter transmembrane" evidence="7">
    <location>
        <begin position="128"/>
        <end position="431"/>
    </location>
</feature>
<evidence type="ECO:0000256" key="2">
    <source>
        <dbReference type="ARBA" id="ARBA00009025"/>
    </source>
</evidence>
<dbReference type="Pfam" id="PF00361">
    <property type="entry name" value="Proton_antipo_M"/>
    <property type="match status" value="1"/>
</dbReference>
<feature type="transmembrane region" description="Helical" evidence="6">
    <location>
        <begin position="278"/>
        <end position="301"/>
    </location>
</feature>
<gene>
    <name evidence="8" type="ORF">MGWOODY_Mmi2543</name>
</gene>
<protein>
    <submittedName>
        <fullName evidence="8">NADH-ubiquinone oxidoreductase chain M</fullName>
        <ecNumber evidence="8">1.6.5.3</ecNumber>
    </submittedName>
</protein>
<dbReference type="NCBIfam" id="TIGR01972">
    <property type="entry name" value="NDH_I_M"/>
    <property type="match status" value="1"/>
</dbReference>
<feature type="transmembrane region" description="Helical" evidence="6">
    <location>
        <begin position="135"/>
        <end position="152"/>
    </location>
</feature>
<feature type="transmembrane region" description="Helical" evidence="6">
    <location>
        <begin position="34"/>
        <end position="52"/>
    </location>
</feature>
<accession>A0A160VEK2</accession>
<keyword evidence="5 6" id="KW-0472">Membrane</keyword>
<proteinExistence type="inferred from homology"/>
<dbReference type="InterPro" id="IPR001750">
    <property type="entry name" value="ND/Mrp_TM"/>
</dbReference>
<evidence type="ECO:0000256" key="4">
    <source>
        <dbReference type="ARBA" id="ARBA00022989"/>
    </source>
</evidence>
<feature type="transmembrane region" description="Helical" evidence="6">
    <location>
        <begin position="390"/>
        <end position="412"/>
    </location>
</feature>
<dbReference type="PANTHER" id="PTHR43507">
    <property type="entry name" value="NADH-UBIQUINONE OXIDOREDUCTASE CHAIN 4"/>
    <property type="match status" value="1"/>
</dbReference>
<dbReference type="EC" id="1.6.5.3" evidence="8"/>
<sequence>MDNILSWIIWIPIIGMVAIGFVPRGQQDLIKKIAAVTTGIQLLVAVMIWITFNPTDGSFQFMERAEWIPSLGIAYILGIDGLSLPMVALNALIAFLGVFVSWNIDRAVKGYFALFLLLDTGIMGVFLSLDFFLFYVFWEVMLLPMYFLIGMWGGPQREYAAIKFFLYTLFGSVLMLIALLALYFACGKTFDMLLMMERAPFALDGVVWWGMSAIKVIWVLLFIGFAIKVPVFPFHTWLPLAHVEAPTAISVVLAGILLKLGVYGMLRINYTMLPDAVWWFAGAFAVLGMINVLWGAMCALAQKDLKKMVAYSSISHMGFLLLGMAAVIAGGAANGSNLMAAQAGINGAVFQMFNHGTISAMLFILVGVIYDQAHHRDIEGFGGLAAQMPVYSGIVALAFFAGLGLPGLSGFVSEAMCFIGAFPVFRTIVIISTIGILLNAAYFLWAFQRMFFGKLNEKYTGLVDINRRELFTVVPLLAITIFLGIYPRPFLDMIKETMNVLIDQVVIVGGIAGIF</sequence>
<keyword evidence="8" id="KW-0560">Oxidoreductase</keyword>
<dbReference type="EMBL" id="FAXC01000139">
    <property type="protein sequence ID" value="CUV08895.1"/>
    <property type="molecule type" value="Genomic_DNA"/>
</dbReference>
<dbReference type="GO" id="GO:0003954">
    <property type="term" value="F:NADH dehydrogenase activity"/>
    <property type="evidence" value="ECO:0007669"/>
    <property type="project" value="TreeGrafter"/>
</dbReference>
<dbReference type="PANTHER" id="PTHR43507:SF1">
    <property type="entry name" value="NADH-UBIQUINONE OXIDOREDUCTASE CHAIN 4"/>
    <property type="match status" value="1"/>
</dbReference>
<feature type="transmembrane region" description="Helical" evidence="6">
    <location>
        <begin position="164"/>
        <end position="185"/>
    </location>
</feature>
<reference evidence="8" key="1">
    <citation type="submission" date="2015-10" db="EMBL/GenBank/DDBJ databases">
        <authorList>
            <person name="Gilbert D.G."/>
        </authorList>
    </citation>
    <scope>NUCLEOTIDE SEQUENCE</scope>
</reference>
<feature type="transmembrane region" description="Helical" evidence="6">
    <location>
        <begin position="72"/>
        <end position="99"/>
    </location>
</feature>
<feature type="transmembrane region" description="Helical" evidence="6">
    <location>
        <begin position="111"/>
        <end position="129"/>
    </location>
</feature>
<dbReference type="InterPro" id="IPR010227">
    <property type="entry name" value="NADH_Q_OxRdtase_chainM/4"/>
</dbReference>
<dbReference type="GO" id="GO:0048039">
    <property type="term" value="F:ubiquinone binding"/>
    <property type="evidence" value="ECO:0007669"/>
    <property type="project" value="TreeGrafter"/>
</dbReference>
<dbReference type="InterPro" id="IPR003918">
    <property type="entry name" value="NADH_UbQ_OxRdtase"/>
</dbReference>
<dbReference type="GO" id="GO:0016020">
    <property type="term" value="C:membrane"/>
    <property type="evidence" value="ECO:0007669"/>
    <property type="project" value="UniProtKB-SubCell"/>
</dbReference>
<comment type="similarity">
    <text evidence="2">Belongs to the complex I subunit 4 family.</text>
</comment>
<feature type="transmembrane region" description="Helical" evidence="6">
    <location>
        <begin position="352"/>
        <end position="370"/>
    </location>
</feature>
<evidence type="ECO:0000256" key="6">
    <source>
        <dbReference type="SAM" id="Phobius"/>
    </source>
</evidence>
<dbReference type="PRINTS" id="PR01437">
    <property type="entry name" value="NUOXDRDTASE4"/>
</dbReference>
<organism evidence="8">
    <name type="scientific">hydrothermal vent metagenome</name>
    <dbReference type="NCBI Taxonomy" id="652676"/>
    <lineage>
        <taxon>unclassified sequences</taxon>
        <taxon>metagenomes</taxon>
        <taxon>ecological metagenomes</taxon>
    </lineage>
</organism>
<comment type="subcellular location">
    <subcellularLocation>
        <location evidence="1">Membrane</location>
        <topology evidence="1">Multi-pass membrane protein</topology>
    </subcellularLocation>
</comment>